<dbReference type="RefSeq" id="WP_169205863.1">
    <property type="nucleotide sequence ID" value="NZ_CP059560.1"/>
</dbReference>
<proteinExistence type="predicted"/>
<sequence length="121" mass="13128">MPNDSGVNTLANPVIRVSNKATIGKSELVLSIIPPIVRNMPYLNLYDIEYPSGTEAEPKVRPEPMLRMATTAPTALRVIEVTEGDVMNADCTIISVAPRIDEESGRMFVALPHSVQQGAKP</sequence>
<dbReference type="Proteomes" id="UP000652074">
    <property type="component" value="Unassembled WGS sequence"/>
</dbReference>
<name>A0ABX1MPC3_9RHOO</name>
<evidence type="ECO:0000313" key="1">
    <source>
        <dbReference type="EMBL" id="NMF88546.1"/>
    </source>
</evidence>
<organism evidence="1 2">
    <name type="scientific">Aromatoleum petrolei</name>
    <dbReference type="NCBI Taxonomy" id="76116"/>
    <lineage>
        <taxon>Bacteria</taxon>
        <taxon>Pseudomonadati</taxon>
        <taxon>Pseudomonadota</taxon>
        <taxon>Betaproteobacteria</taxon>
        <taxon>Rhodocyclales</taxon>
        <taxon>Rhodocyclaceae</taxon>
        <taxon>Aromatoleum</taxon>
    </lineage>
</organism>
<gene>
    <name evidence="1" type="ORF">GPA26_08605</name>
</gene>
<accession>A0ABX1MPC3</accession>
<protein>
    <submittedName>
        <fullName evidence="1">Uncharacterized protein</fullName>
    </submittedName>
</protein>
<keyword evidence="2" id="KW-1185">Reference proteome</keyword>
<dbReference type="EMBL" id="WTVR01000013">
    <property type="protein sequence ID" value="NMF88546.1"/>
    <property type="molecule type" value="Genomic_DNA"/>
</dbReference>
<evidence type="ECO:0000313" key="2">
    <source>
        <dbReference type="Proteomes" id="UP000652074"/>
    </source>
</evidence>
<reference evidence="1 2" key="1">
    <citation type="submission" date="2019-12" db="EMBL/GenBank/DDBJ databases">
        <title>Comparative genomics gives insights into the taxonomy of the Azoarcus-Aromatoleum group and reveals separate origins of nif in the plant-associated Azoarcus and non-plant-associated Aromatoleum sub-groups.</title>
        <authorList>
            <person name="Lafos M."/>
            <person name="Maluk M."/>
            <person name="Batista M."/>
            <person name="Junghare M."/>
            <person name="Carmona M."/>
            <person name="Faoro H."/>
            <person name="Cruz L.M."/>
            <person name="Battistoni F."/>
            <person name="De Souza E."/>
            <person name="Pedrosa F."/>
            <person name="Chen W.-M."/>
            <person name="Poole P.S."/>
            <person name="Dixon R.A."/>
            <person name="James E.K."/>
        </authorList>
    </citation>
    <scope>NUCLEOTIDE SEQUENCE [LARGE SCALE GENOMIC DNA]</scope>
    <source>
        <strain evidence="1 2">ToN1</strain>
    </source>
</reference>
<comment type="caution">
    <text evidence="1">The sequence shown here is derived from an EMBL/GenBank/DDBJ whole genome shotgun (WGS) entry which is preliminary data.</text>
</comment>